<dbReference type="AlphaFoldDB" id="A0A0E9R0D9"/>
<sequence length="54" mass="6312">MFSVSKLCSRMYLELFLNELLATKKKQSVGNNENSQEITCIIRPFTVLFSTQFY</sequence>
<protein>
    <submittedName>
        <fullName evidence="1">Uncharacterized protein</fullName>
    </submittedName>
</protein>
<reference evidence="1" key="1">
    <citation type="submission" date="2014-11" db="EMBL/GenBank/DDBJ databases">
        <authorList>
            <person name="Amaro Gonzalez C."/>
        </authorList>
    </citation>
    <scope>NUCLEOTIDE SEQUENCE</scope>
</reference>
<reference evidence="1" key="2">
    <citation type="journal article" date="2015" name="Fish Shellfish Immunol.">
        <title>Early steps in the European eel (Anguilla anguilla)-Vibrio vulnificus interaction in the gills: Role of the RtxA13 toxin.</title>
        <authorList>
            <person name="Callol A."/>
            <person name="Pajuelo D."/>
            <person name="Ebbesson L."/>
            <person name="Teles M."/>
            <person name="MacKenzie S."/>
            <person name="Amaro C."/>
        </authorList>
    </citation>
    <scope>NUCLEOTIDE SEQUENCE</scope>
</reference>
<dbReference type="EMBL" id="GBXM01085916">
    <property type="protein sequence ID" value="JAH22661.1"/>
    <property type="molecule type" value="Transcribed_RNA"/>
</dbReference>
<name>A0A0E9R0D9_ANGAN</name>
<accession>A0A0E9R0D9</accession>
<organism evidence="1">
    <name type="scientific">Anguilla anguilla</name>
    <name type="common">European freshwater eel</name>
    <name type="synonym">Muraena anguilla</name>
    <dbReference type="NCBI Taxonomy" id="7936"/>
    <lineage>
        <taxon>Eukaryota</taxon>
        <taxon>Metazoa</taxon>
        <taxon>Chordata</taxon>
        <taxon>Craniata</taxon>
        <taxon>Vertebrata</taxon>
        <taxon>Euteleostomi</taxon>
        <taxon>Actinopterygii</taxon>
        <taxon>Neopterygii</taxon>
        <taxon>Teleostei</taxon>
        <taxon>Anguilliformes</taxon>
        <taxon>Anguillidae</taxon>
        <taxon>Anguilla</taxon>
    </lineage>
</organism>
<proteinExistence type="predicted"/>
<evidence type="ECO:0000313" key="1">
    <source>
        <dbReference type="EMBL" id="JAH22661.1"/>
    </source>
</evidence>